<evidence type="ECO:0000313" key="3">
    <source>
        <dbReference type="EMBL" id="RNF10076.1"/>
    </source>
</evidence>
<feature type="compositionally biased region" description="Basic residues" evidence="1">
    <location>
        <begin position="1"/>
        <end position="12"/>
    </location>
</feature>
<reference evidence="3 4" key="1">
    <citation type="journal article" date="2018" name="BMC Genomics">
        <title>Genomic comparison of Trypanosoma conorhini and Trypanosoma rangeli to Trypanosoma cruzi strains of high and low virulence.</title>
        <authorList>
            <person name="Bradwell K.R."/>
            <person name="Koparde V.N."/>
            <person name="Matveyev A.V."/>
            <person name="Serrano M.G."/>
            <person name="Alves J.M."/>
            <person name="Parikh H."/>
            <person name="Huang B."/>
            <person name="Lee V."/>
            <person name="Espinosa-Alvarez O."/>
            <person name="Ortiz P.A."/>
            <person name="Costa-Martins A.G."/>
            <person name="Teixeira M.M."/>
            <person name="Buck G.A."/>
        </authorList>
    </citation>
    <scope>NUCLEOTIDE SEQUENCE [LARGE SCALE GENOMIC DNA]</scope>
    <source>
        <strain evidence="3 4">025E</strain>
    </source>
</reference>
<accession>A0A3R7MRH0</accession>
<sequence length="223" mass="22225">TTSRRRKAKKQHPPPQAGEGHGANDGGKLSPEQPPAPKAEEQEEGESEVRSDDVVSGPLPPPSPPSQSSVSAPAEEGEANAVVGAPEGAGAEQPPVLEAKDAAPTSAAGPGASPPVRSDADEAPTKSTPGTAPHGTVQPTAAEAEKATQGVDDAVGNKNAPAGAQETPQARDASPPAGSSSTASQHSADVKPSEGKGDGTLRGCVSRLWLLALLGLWVMTALC</sequence>
<dbReference type="RefSeq" id="XP_029226163.1">
    <property type="nucleotide sequence ID" value="XM_029373775.1"/>
</dbReference>
<feature type="region of interest" description="Disordered" evidence="1">
    <location>
        <begin position="1"/>
        <end position="201"/>
    </location>
</feature>
<organism evidence="3 4">
    <name type="scientific">Trypanosoma conorhini</name>
    <dbReference type="NCBI Taxonomy" id="83891"/>
    <lineage>
        <taxon>Eukaryota</taxon>
        <taxon>Discoba</taxon>
        <taxon>Euglenozoa</taxon>
        <taxon>Kinetoplastea</taxon>
        <taxon>Metakinetoplastina</taxon>
        <taxon>Trypanosomatida</taxon>
        <taxon>Trypanosomatidae</taxon>
        <taxon>Trypanosoma</taxon>
    </lineage>
</organism>
<protein>
    <submittedName>
        <fullName evidence="3">Trans-sialidase</fullName>
    </submittedName>
</protein>
<dbReference type="GeneID" id="40320519"/>
<feature type="non-terminal residue" evidence="3">
    <location>
        <position position="1"/>
    </location>
</feature>
<keyword evidence="2" id="KW-1133">Transmembrane helix</keyword>
<keyword evidence="2" id="KW-0472">Membrane</keyword>
<feature type="transmembrane region" description="Helical" evidence="2">
    <location>
        <begin position="204"/>
        <end position="222"/>
    </location>
</feature>
<comment type="caution">
    <text evidence="3">The sequence shown here is derived from an EMBL/GenBank/DDBJ whole genome shotgun (WGS) entry which is preliminary data.</text>
</comment>
<keyword evidence="4" id="KW-1185">Reference proteome</keyword>
<evidence type="ECO:0000256" key="2">
    <source>
        <dbReference type="SAM" id="Phobius"/>
    </source>
</evidence>
<dbReference type="EMBL" id="MKKU01000491">
    <property type="protein sequence ID" value="RNF10076.1"/>
    <property type="molecule type" value="Genomic_DNA"/>
</dbReference>
<gene>
    <name evidence="3" type="ORF">Tco025E_06908</name>
</gene>
<dbReference type="Proteomes" id="UP000284403">
    <property type="component" value="Unassembled WGS sequence"/>
</dbReference>
<dbReference type="AlphaFoldDB" id="A0A3R7MRH0"/>
<keyword evidence="2" id="KW-0812">Transmembrane</keyword>
<feature type="compositionally biased region" description="Low complexity" evidence="1">
    <location>
        <begin position="173"/>
        <end position="184"/>
    </location>
</feature>
<proteinExistence type="predicted"/>
<feature type="compositionally biased region" description="Basic and acidic residues" evidence="1">
    <location>
        <begin position="188"/>
        <end position="199"/>
    </location>
</feature>
<feature type="compositionally biased region" description="Low complexity" evidence="1">
    <location>
        <begin position="66"/>
        <end position="115"/>
    </location>
</feature>
<evidence type="ECO:0000256" key="1">
    <source>
        <dbReference type="SAM" id="MobiDB-lite"/>
    </source>
</evidence>
<evidence type="ECO:0000313" key="4">
    <source>
        <dbReference type="Proteomes" id="UP000284403"/>
    </source>
</evidence>
<name>A0A3R7MRH0_9TRYP</name>